<dbReference type="Proteomes" id="UP000193710">
    <property type="component" value="Unassembled WGS sequence"/>
</dbReference>
<keyword evidence="6 8" id="KW-0411">Iron-sulfur</keyword>
<feature type="domain" description="4Fe-4S ferredoxin-type" evidence="9">
    <location>
        <begin position="1"/>
        <end position="29"/>
    </location>
</feature>
<dbReference type="HOGENOM" id="CLU_139698_6_1_11"/>
<dbReference type="eggNOG" id="COG1141">
    <property type="taxonomic scope" value="Bacteria"/>
</dbReference>
<evidence type="ECO:0000256" key="5">
    <source>
        <dbReference type="ARBA" id="ARBA00023004"/>
    </source>
</evidence>
<keyword evidence="12" id="KW-1185">Reference proteome</keyword>
<reference evidence="10" key="2">
    <citation type="submission" date="2014-04" db="EMBL/GenBank/DDBJ databases">
        <authorList>
            <person name="Xu Y.W."/>
            <person name="Yang Q."/>
        </authorList>
    </citation>
    <scope>NUCLEOTIDE SEQUENCE</scope>
    <source>
        <strain evidence="10">DSM 44626</strain>
    </source>
</reference>
<evidence type="ECO:0000256" key="2">
    <source>
        <dbReference type="ARBA" id="ARBA00022448"/>
    </source>
</evidence>
<dbReference type="PANTHER" id="PTHR36923">
    <property type="entry name" value="FERREDOXIN"/>
    <property type="match status" value="1"/>
</dbReference>
<dbReference type="SUPFAM" id="SSF54862">
    <property type="entry name" value="4Fe-4S ferredoxins"/>
    <property type="match status" value="1"/>
</dbReference>
<dbReference type="EMBL" id="LQPY01000037">
    <property type="protein sequence ID" value="ORW99843.1"/>
    <property type="molecule type" value="Genomic_DNA"/>
</dbReference>
<dbReference type="PROSITE" id="PS51379">
    <property type="entry name" value="4FE4S_FER_2"/>
    <property type="match status" value="1"/>
</dbReference>
<evidence type="ECO:0000256" key="3">
    <source>
        <dbReference type="ARBA" id="ARBA00022723"/>
    </source>
</evidence>
<comment type="cofactor">
    <cofactor evidence="1">
        <name>[3Fe-4S] cluster</name>
        <dbReference type="ChEBI" id="CHEBI:21137"/>
    </cofactor>
</comment>
<gene>
    <name evidence="11" type="ORF">AWC29_26125</name>
    <name evidence="10" type="ORF">BN973_04737</name>
</gene>
<dbReference type="STRING" id="47839.BN973_04737"/>
<dbReference type="InterPro" id="IPR051269">
    <property type="entry name" value="Fe-S_cluster_ET"/>
</dbReference>
<evidence type="ECO:0000313" key="10">
    <source>
        <dbReference type="EMBL" id="CDO90344.1"/>
    </source>
</evidence>
<keyword evidence="5 8" id="KW-0408">Iron</keyword>
<dbReference type="PRINTS" id="PR00352">
    <property type="entry name" value="3FE4SFRDOXIN"/>
</dbReference>
<evidence type="ECO:0000256" key="8">
    <source>
        <dbReference type="RuleBase" id="RU368020"/>
    </source>
</evidence>
<evidence type="ECO:0000256" key="1">
    <source>
        <dbReference type="ARBA" id="ARBA00001927"/>
    </source>
</evidence>
<dbReference type="GO" id="GO:0051538">
    <property type="term" value="F:3 iron, 4 sulfur cluster binding"/>
    <property type="evidence" value="ECO:0007669"/>
    <property type="project" value="UniProtKB-KW"/>
</dbReference>
<evidence type="ECO:0000313" key="11">
    <source>
        <dbReference type="EMBL" id="ORW99843.1"/>
    </source>
</evidence>
<keyword evidence="4 8" id="KW-0249">Electron transport</keyword>
<dbReference type="AlphaFoldDB" id="A0A024K3F3"/>
<evidence type="ECO:0000256" key="7">
    <source>
        <dbReference type="ARBA" id="ARBA00023291"/>
    </source>
</evidence>
<dbReference type="RefSeq" id="WP_036471059.1">
    <property type="nucleotide sequence ID" value="NZ_HG964446.1"/>
</dbReference>
<proteinExistence type="predicted"/>
<evidence type="ECO:0000313" key="12">
    <source>
        <dbReference type="Proteomes" id="UP000193710"/>
    </source>
</evidence>
<dbReference type="Gene3D" id="3.30.70.20">
    <property type="match status" value="1"/>
</dbReference>
<accession>A0A024K3F3</accession>
<keyword evidence="2 8" id="KW-0813">Transport</keyword>
<dbReference type="InterPro" id="IPR001080">
    <property type="entry name" value="3Fe4S_ferredoxin"/>
</dbReference>
<keyword evidence="3 8" id="KW-0479">Metal-binding</keyword>
<dbReference type="GO" id="GO:0005506">
    <property type="term" value="F:iron ion binding"/>
    <property type="evidence" value="ECO:0007669"/>
    <property type="project" value="UniProtKB-UniRule"/>
</dbReference>
<dbReference type="GO" id="GO:0009055">
    <property type="term" value="F:electron transfer activity"/>
    <property type="evidence" value="ECO:0007669"/>
    <property type="project" value="UniProtKB-UniRule"/>
</dbReference>
<dbReference type="EMBL" id="HG964446">
    <property type="protein sequence ID" value="CDO90344.1"/>
    <property type="molecule type" value="Genomic_DNA"/>
</dbReference>
<dbReference type="Proteomes" id="UP000028880">
    <property type="component" value="Unassembled WGS sequence"/>
</dbReference>
<reference evidence="10" key="1">
    <citation type="journal article" date="2014" name="Genome Announc.">
        <title>Draft Genome Sequence of Mycobacterium triplex DSM 44626.</title>
        <authorList>
            <person name="Sassi M."/>
            <person name="Croce O."/>
            <person name="Robert C."/>
            <person name="Raoult D."/>
            <person name="Drancourt M."/>
        </authorList>
    </citation>
    <scope>NUCLEOTIDE SEQUENCE [LARGE SCALE GENOMIC DNA]</scope>
    <source>
        <strain evidence="10">DSM 44626</strain>
    </source>
</reference>
<dbReference type="OrthoDB" id="9803319at2"/>
<sequence>MRVGVDTTKCSGIGLCEVAAPSVFEIGDDGQSRVIDPEPPEDQRAAVEQAVRDCPTGALSIQD</sequence>
<keyword evidence="7" id="KW-0003">3Fe-4S</keyword>
<dbReference type="InterPro" id="IPR017896">
    <property type="entry name" value="4Fe4S_Fe-S-bd"/>
</dbReference>
<dbReference type="Pfam" id="PF13459">
    <property type="entry name" value="Fer4_15"/>
    <property type="match status" value="1"/>
</dbReference>
<reference evidence="11 12" key="3">
    <citation type="submission" date="2016-01" db="EMBL/GenBank/DDBJ databases">
        <title>The new phylogeny of the genus Mycobacterium.</title>
        <authorList>
            <person name="Tarcisio F."/>
            <person name="Conor M."/>
            <person name="Antonella G."/>
            <person name="Elisabetta G."/>
            <person name="Giulia F.S."/>
            <person name="Sara T."/>
            <person name="Anna F."/>
            <person name="Clotilde B."/>
            <person name="Roberto B."/>
            <person name="Veronica D.S."/>
            <person name="Fabio R."/>
            <person name="Monica P."/>
            <person name="Olivier J."/>
            <person name="Enrico T."/>
            <person name="Nicola S."/>
        </authorList>
    </citation>
    <scope>NUCLEOTIDE SEQUENCE [LARGE SCALE GENOMIC DNA]</scope>
    <source>
        <strain evidence="11 12">DSM 44626</strain>
    </source>
</reference>
<evidence type="ECO:0000259" key="9">
    <source>
        <dbReference type="PROSITE" id="PS51379"/>
    </source>
</evidence>
<evidence type="ECO:0000256" key="4">
    <source>
        <dbReference type="ARBA" id="ARBA00022982"/>
    </source>
</evidence>
<dbReference type="PANTHER" id="PTHR36923:SF3">
    <property type="entry name" value="FERREDOXIN"/>
    <property type="match status" value="1"/>
</dbReference>
<protein>
    <recommendedName>
        <fullName evidence="8">Ferredoxin</fullName>
    </recommendedName>
</protein>
<name>A0A024K3F3_9MYCO</name>
<comment type="function">
    <text evidence="8">Ferredoxins are iron-sulfur proteins that transfer electrons in a wide variety of metabolic reactions.</text>
</comment>
<evidence type="ECO:0000256" key="6">
    <source>
        <dbReference type="ARBA" id="ARBA00023014"/>
    </source>
</evidence>
<organism evidence="10">
    <name type="scientific">Mycobacterium triplex</name>
    <dbReference type="NCBI Taxonomy" id="47839"/>
    <lineage>
        <taxon>Bacteria</taxon>
        <taxon>Bacillati</taxon>
        <taxon>Actinomycetota</taxon>
        <taxon>Actinomycetes</taxon>
        <taxon>Mycobacteriales</taxon>
        <taxon>Mycobacteriaceae</taxon>
        <taxon>Mycobacterium</taxon>
        <taxon>Mycobacterium simiae complex</taxon>
    </lineage>
</organism>